<keyword evidence="2" id="KW-1185">Reference proteome</keyword>
<dbReference type="EMBL" id="QTSX02002376">
    <property type="protein sequence ID" value="KAJ9075759.1"/>
    <property type="molecule type" value="Genomic_DNA"/>
</dbReference>
<dbReference type="Proteomes" id="UP001165960">
    <property type="component" value="Unassembled WGS sequence"/>
</dbReference>
<organism evidence="1 2">
    <name type="scientific">Entomophthora muscae</name>
    <dbReference type="NCBI Taxonomy" id="34485"/>
    <lineage>
        <taxon>Eukaryota</taxon>
        <taxon>Fungi</taxon>
        <taxon>Fungi incertae sedis</taxon>
        <taxon>Zoopagomycota</taxon>
        <taxon>Entomophthoromycotina</taxon>
        <taxon>Entomophthoromycetes</taxon>
        <taxon>Entomophthorales</taxon>
        <taxon>Entomophthoraceae</taxon>
        <taxon>Entomophthora</taxon>
    </lineage>
</organism>
<sequence length="501" mass="54476">MNAERERKEMSEISQYTWLFGITCVWACIDSYGIGANDVANSFSTSVGAKTLTLKQACMIASVTEMAGAYLLGANTASTLSKSVIKIELFKHKPELLMLAMFCALVGSSTWTLTATRMGWPVSTSHAIIGALIGVGIAGFGPQAIIWGFDGVARIVSSWFISPLAAGLVASVIFVTTRSLVLKHDNSFERGLRAIPIYFGATALIDASYVLLRNDANTLDTAAIIKISTCVVISLAVTLFCWFMFVPFIRRKLLVGENLRWFHVFVIPFLPTQQLVSDISIEAPKDKAPQEPRGMFGKLKAHIHKVLNVEIHPTHDEHVQRVMDTAERYDPNTEYMYSILQIATACMSSFAHGSNDIANAVGPLSTVYHVWSQGRIPSEITIPSWVLLMGGLAMDVGLLTYGYKIFQSLGAKITYLSPSRGFSMELGTSLTVVSCSRLGLPVSTTHCITGATAAVGLCNGSVSSINWRMLGWCFFSWFLTLPAAGCTAGLVFFLCSRSPVL</sequence>
<proteinExistence type="predicted"/>
<accession>A0ACC2TM12</accession>
<name>A0ACC2TM12_9FUNG</name>
<reference evidence="1" key="1">
    <citation type="submission" date="2022-04" db="EMBL/GenBank/DDBJ databases">
        <title>Genome of the entomopathogenic fungus Entomophthora muscae.</title>
        <authorList>
            <person name="Elya C."/>
            <person name="Lovett B.R."/>
            <person name="Lee E."/>
            <person name="Macias A.M."/>
            <person name="Hajek A.E."/>
            <person name="De Bivort B.L."/>
            <person name="Kasson M.T."/>
            <person name="De Fine Licht H.H."/>
            <person name="Stajich J.E."/>
        </authorList>
    </citation>
    <scope>NUCLEOTIDE SEQUENCE</scope>
    <source>
        <strain evidence="1">Berkeley</strain>
    </source>
</reference>
<comment type="caution">
    <text evidence="1">The sequence shown here is derived from an EMBL/GenBank/DDBJ whole genome shotgun (WGS) entry which is preliminary data.</text>
</comment>
<gene>
    <name evidence="1" type="ORF">DSO57_1032616</name>
</gene>
<protein>
    <submittedName>
        <fullName evidence="1">Uncharacterized protein</fullName>
    </submittedName>
</protein>
<evidence type="ECO:0000313" key="1">
    <source>
        <dbReference type="EMBL" id="KAJ9075759.1"/>
    </source>
</evidence>
<evidence type="ECO:0000313" key="2">
    <source>
        <dbReference type="Proteomes" id="UP001165960"/>
    </source>
</evidence>